<feature type="region of interest" description="Disordered" evidence="1">
    <location>
        <begin position="538"/>
        <end position="589"/>
    </location>
</feature>
<keyword evidence="2" id="KW-1133">Transmembrane helix</keyword>
<evidence type="ECO:0000313" key="5">
    <source>
        <dbReference type="Proteomes" id="UP000559256"/>
    </source>
</evidence>
<dbReference type="EMBL" id="JAACJM010000006">
    <property type="protein sequence ID" value="KAF5372249.1"/>
    <property type="molecule type" value="Genomic_DNA"/>
</dbReference>
<dbReference type="Proteomes" id="UP000559256">
    <property type="component" value="Unassembled WGS sequence"/>
</dbReference>
<keyword evidence="2" id="KW-0812">Transmembrane</keyword>
<evidence type="ECO:0000313" key="4">
    <source>
        <dbReference type="EMBL" id="KAF5372249.1"/>
    </source>
</evidence>
<evidence type="ECO:0000256" key="2">
    <source>
        <dbReference type="SAM" id="Phobius"/>
    </source>
</evidence>
<accession>A0A8H5LWT4</accession>
<dbReference type="InterPro" id="IPR018289">
    <property type="entry name" value="MULE_transposase_dom"/>
</dbReference>
<dbReference type="AlphaFoldDB" id="A0A8H5LWT4"/>
<feature type="domain" description="MULE transposase" evidence="3">
    <location>
        <begin position="362"/>
        <end position="458"/>
    </location>
</feature>
<feature type="transmembrane region" description="Helical" evidence="2">
    <location>
        <begin position="12"/>
        <end position="31"/>
    </location>
</feature>
<evidence type="ECO:0000259" key="3">
    <source>
        <dbReference type="Pfam" id="PF10551"/>
    </source>
</evidence>
<evidence type="ECO:0000256" key="1">
    <source>
        <dbReference type="SAM" id="MobiDB-lite"/>
    </source>
</evidence>
<reference evidence="4 5" key="1">
    <citation type="journal article" date="2020" name="ISME J.">
        <title>Uncovering the hidden diversity of litter-decomposition mechanisms in mushroom-forming fungi.</title>
        <authorList>
            <person name="Floudas D."/>
            <person name="Bentzer J."/>
            <person name="Ahren D."/>
            <person name="Johansson T."/>
            <person name="Persson P."/>
            <person name="Tunlid A."/>
        </authorList>
    </citation>
    <scope>NUCLEOTIDE SEQUENCE [LARGE SCALE GENOMIC DNA]</scope>
    <source>
        <strain evidence="4 5">CBS 291.85</strain>
    </source>
</reference>
<organism evidence="4 5">
    <name type="scientific">Tetrapyrgos nigripes</name>
    <dbReference type="NCBI Taxonomy" id="182062"/>
    <lineage>
        <taxon>Eukaryota</taxon>
        <taxon>Fungi</taxon>
        <taxon>Dikarya</taxon>
        <taxon>Basidiomycota</taxon>
        <taxon>Agaricomycotina</taxon>
        <taxon>Agaricomycetes</taxon>
        <taxon>Agaricomycetidae</taxon>
        <taxon>Agaricales</taxon>
        <taxon>Marasmiineae</taxon>
        <taxon>Marasmiaceae</taxon>
        <taxon>Tetrapyrgos</taxon>
    </lineage>
</organism>
<proteinExistence type="predicted"/>
<keyword evidence="2" id="KW-0472">Membrane</keyword>
<keyword evidence="5" id="KW-1185">Reference proteome</keyword>
<name>A0A8H5LWT4_9AGAR</name>
<gene>
    <name evidence="4" type="ORF">D9758_004985</name>
</gene>
<dbReference type="OrthoDB" id="2437251at2759"/>
<sequence length="611" mass="69377">MDQTNCQKTVKFFFYCHLGAPFQLLGFFSMASPQNSTETHRCSDCLKDKPLTAEFFNYWGGKLTKVCSDCLAKSKRKRASKKSKLNQDKAPTPETATGNSESMESDQGDQLDLEVDLEGVSEIPLEDFKKSIEGEDNIHSFAAQVNISGLQGANSKDLRTKGDQVAALVWEVTELRFLYHSKYEHKQSPLIRFKYHCAQQDKRQHKSSKTESATHRDKVQMHSFSCKGWLYVTVYDDEPYAEIQLKHGTDHSTYAGQDVPSDIRNILIILYVKLWTEILKKHPHPLFKRRAIYRIAANAKCQQWFRDQDELKSAKILLDECQNSANRYTIAEITLPNVDGYNALAFSLPDVLAKFGGRVREILLDSAWNTNGSHYELYALLGEVYGSGCPLGYLLLQSPKSGEEGVKQKYIQAFLEHFKEKYELNPSFTLTDKDLSEINAFLQGFPNAKHQLCFWHCFRAVKQRLSILRRQPKFYNVTEARNEFGDAIDKDFVPIGQVDDTDCVDFAVAQNAIPRVTVRLNGVLQGAVPPKPRFVIRINGGTRSLDPESPEPEPNVESSDSGKDEEDDYMGEDQEFSGDDDTDDEFGPDWMFDNVELAHSVAAINVIYVEQ</sequence>
<dbReference type="Pfam" id="PF10551">
    <property type="entry name" value="MULE"/>
    <property type="match status" value="1"/>
</dbReference>
<comment type="caution">
    <text evidence="4">The sequence shown here is derived from an EMBL/GenBank/DDBJ whole genome shotgun (WGS) entry which is preliminary data.</text>
</comment>
<protein>
    <recommendedName>
        <fullName evidence="3">MULE transposase domain-containing protein</fullName>
    </recommendedName>
</protein>
<feature type="region of interest" description="Disordered" evidence="1">
    <location>
        <begin position="80"/>
        <end position="109"/>
    </location>
</feature>
<feature type="compositionally biased region" description="Acidic residues" evidence="1">
    <location>
        <begin position="563"/>
        <end position="587"/>
    </location>
</feature>